<feature type="compositionally biased region" description="Polar residues" evidence="1">
    <location>
        <begin position="162"/>
        <end position="182"/>
    </location>
</feature>
<sequence length="332" mass="37728">MCEVSKSCVNILRISVDEIFRKKILEGLGVTNTADAEHVLKRKLKEIQTRHGLHNKSKHSAGIKTTKMNLKRKREHLQSPSDQSKKTPILGPQENAAISSNNLSNNKMCNDDDSQQSFQQLDLQDDVFEFWKSQTATTINKETCVNNNLSKVLTNKTEDSANHNYSSPNKTFGSGVNVNSFSHLKEDNQNQPSQSSLQYDDEFEFWTLSISQGELPVSEINDKTLATSLLKQKNHEDNRSTEPVQKLLIESILQDNEKFDFSTSTCVANTIHMVLADTNLVSPELKFSFSSEEDFEFDQQTQQITFSQKSEKSKQSQPSQSILQNNYDEFDF</sequence>
<evidence type="ECO:0000256" key="1">
    <source>
        <dbReference type="SAM" id="MobiDB-lite"/>
    </source>
</evidence>
<name>A0A1B6IIJ9_9HEMI</name>
<accession>A0A1B6IIJ9</accession>
<evidence type="ECO:0000313" key="2">
    <source>
        <dbReference type="EMBL" id="JAS86754.1"/>
    </source>
</evidence>
<feature type="region of interest" description="Disordered" evidence="1">
    <location>
        <begin position="73"/>
        <end position="115"/>
    </location>
</feature>
<proteinExistence type="predicted"/>
<protein>
    <submittedName>
        <fullName evidence="2">Uncharacterized protein</fullName>
    </submittedName>
</protein>
<dbReference type="AlphaFoldDB" id="A0A1B6IIJ9"/>
<feature type="region of interest" description="Disordered" evidence="1">
    <location>
        <begin position="300"/>
        <end position="332"/>
    </location>
</feature>
<feature type="compositionally biased region" description="Polar residues" evidence="1">
    <location>
        <begin position="322"/>
        <end position="332"/>
    </location>
</feature>
<dbReference type="EMBL" id="GECU01020952">
    <property type="protein sequence ID" value="JAS86754.1"/>
    <property type="molecule type" value="Transcribed_RNA"/>
</dbReference>
<reference evidence="2" key="1">
    <citation type="submission" date="2015-11" db="EMBL/GenBank/DDBJ databases">
        <title>De novo transcriptome assembly of four potential Pierce s Disease insect vectors from Arizona vineyards.</title>
        <authorList>
            <person name="Tassone E.E."/>
        </authorList>
    </citation>
    <scope>NUCLEOTIDE SEQUENCE</scope>
</reference>
<gene>
    <name evidence="2" type="ORF">g.2670</name>
</gene>
<feature type="region of interest" description="Disordered" evidence="1">
    <location>
        <begin position="159"/>
        <end position="196"/>
    </location>
</feature>
<organism evidence="2">
    <name type="scientific">Homalodisca liturata</name>
    <dbReference type="NCBI Taxonomy" id="320908"/>
    <lineage>
        <taxon>Eukaryota</taxon>
        <taxon>Metazoa</taxon>
        <taxon>Ecdysozoa</taxon>
        <taxon>Arthropoda</taxon>
        <taxon>Hexapoda</taxon>
        <taxon>Insecta</taxon>
        <taxon>Pterygota</taxon>
        <taxon>Neoptera</taxon>
        <taxon>Paraneoptera</taxon>
        <taxon>Hemiptera</taxon>
        <taxon>Auchenorrhyncha</taxon>
        <taxon>Membracoidea</taxon>
        <taxon>Cicadellidae</taxon>
        <taxon>Cicadellinae</taxon>
        <taxon>Proconiini</taxon>
        <taxon>Homalodisca</taxon>
    </lineage>
</organism>